<gene>
    <name evidence="1" type="ORF">GCM10023175_32060</name>
</gene>
<sequence>MPDLAALLRDAEAAGGVRGAGPLRQGSRRRVAGRVLLVGDAAGYVDA</sequence>
<dbReference type="EMBL" id="BAABGT010000038">
    <property type="protein sequence ID" value="GAA4547569.1"/>
    <property type="molecule type" value="Genomic_DNA"/>
</dbReference>
<dbReference type="Gene3D" id="3.50.50.60">
    <property type="entry name" value="FAD/NAD(P)-binding domain"/>
    <property type="match status" value="1"/>
</dbReference>
<reference evidence="2" key="1">
    <citation type="journal article" date="2019" name="Int. J. Syst. Evol. Microbiol.">
        <title>The Global Catalogue of Microorganisms (GCM) 10K type strain sequencing project: providing services to taxonomists for standard genome sequencing and annotation.</title>
        <authorList>
            <consortium name="The Broad Institute Genomics Platform"/>
            <consortium name="The Broad Institute Genome Sequencing Center for Infectious Disease"/>
            <person name="Wu L."/>
            <person name="Ma J."/>
        </authorList>
    </citation>
    <scope>NUCLEOTIDE SEQUENCE [LARGE SCALE GENOMIC DNA]</scope>
    <source>
        <strain evidence="2">JCM 17906</strain>
    </source>
</reference>
<dbReference type="InterPro" id="IPR036188">
    <property type="entry name" value="FAD/NAD-bd_sf"/>
</dbReference>
<evidence type="ECO:0000313" key="2">
    <source>
        <dbReference type="Proteomes" id="UP001501598"/>
    </source>
</evidence>
<accession>A0ABP8RSL9</accession>
<name>A0ABP8RSL9_9PSEU</name>
<proteinExistence type="predicted"/>
<protein>
    <submittedName>
        <fullName evidence="1">Uncharacterized protein</fullName>
    </submittedName>
</protein>
<comment type="caution">
    <text evidence="1">The sequence shown here is derived from an EMBL/GenBank/DDBJ whole genome shotgun (WGS) entry which is preliminary data.</text>
</comment>
<dbReference type="Proteomes" id="UP001501598">
    <property type="component" value="Unassembled WGS sequence"/>
</dbReference>
<organism evidence="1 2">
    <name type="scientific">Pseudonocardia xishanensis</name>
    <dbReference type="NCBI Taxonomy" id="630995"/>
    <lineage>
        <taxon>Bacteria</taxon>
        <taxon>Bacillati</taxon>
        <taxon>Actinomycetota</taxon>
        <taxon>Actinomycetes</taxon>
        <taxon>Pseudonocardiales</taxon>
        <taxon>Pseudonocardiaceae</taxon>
        <taxon>Pseudonocardia</taxon>
    </lineage>
</organism>
<evidence type="ECO:0000313" key="1">
    <source>
        <dbReference type="EMBL" id="GAA4547569.1"/>
    </source>
</evidence>
<keyword evidence="2" id="KW-1185">Reference proteome</keyword>